<dbReference type="InterPro" id="IPR011029">
    <property type="entry name" value="DEATH-like_dom_sf"/>
</dbReference>
<dbReference type="InterPro" id="IPR001368">
    <property type="entry name" value="TNFR/NGFR_Cys_rich_reg"/>
</dbReference>
<dbReference type="GO" id="GO:0006954">
    <property type="term" value="P:inflammatory response"/>
    <property type="evidence" value="ECO:0007669"/>
    <property type="project" value="TreeGrafter"/>
</dbReference>
<evidence type="ECO:0000259" key="9">
    <source>
        <dbReference type="PROSITE" id="PS50017"/>
    </source>
</evidence>
<feature type="repeat" description="TNFR-Cys" evidence="6">
    <location>
        <begin position="117"/>
        <end position="158"/>
    </location>
</feature>
<dbReference type="OrthoDB" id="9408020at2759"/>
<reference evidence="11" key="1">
    <citation type="journal article" date="2004" name="Nature">
        <title>Genome duplication in the teleost fish Tetraodon nigroviridis reveals the early vertebrate proto-karyotype.</title>
        <authorList>
            <person name="Jaillon O."/>
            <person name="Aury J.-M."/>
            <person name="Brunet F."/>
            <person name="Petit J.-L."/>
            <person name="Stange-Thomann N."/>
            <person name="Mauceli E."/>
            <person name="Bouneau L."/>
            <person name="Fischer C."/>
            <person name="Ozouf-Costaz C."/>
            <person name="Bernot A."/>
            <person name="Nicaud S."/>
            <person name="Jaffe D."/>
            <person name="Fisher S."/>
            <person name="Lutfalla G."/>
            <person name="Dossat C."/>
            <person name="Segurens B."/>
            <person name="Dasilva C."/>
            <person name="Salanoubat M."/>
            <person name="Levy M."/>
            <person name="Boudet N."/>
            <person name="Castellano S."/>
            <person name="Anthouard V."/>
            <person name="Jubin C."/>
            <person name="Castelli V."/>
            <person name="Katinka M."/>
            <person name="Vacherie B."/>
            <person name="Biemont C."/>
            <person name="Skalli Z."/>
            <person name="Cattolico L."/>
            <person name="Poulain J."/>
            <person name="De Berardinis V."/>
            <person name="Cruaud C."/>
            <person name="Duprat S."/>
            <person name="Brottier P."/>
            <person name="Coutanceau J.-P."/>
            <person name="Gouzy J."/>
            <person name="Parra G."/>
            <person name="Lardier G."/>
            <person name="Chapple C."/>
            <person name="McKernan K.J."/>
            <person name="McEwan P."/>
            <person name="Bosak S."/>
            <person name="Kellis M."/>
            <person name="Volff J.-N."/>
            <person name="Guigo R."/>
            <person name="Zody M.C."/>
            <person name="Mesirov J."/>
            <person name="Lindblad-Toh K."/>
            <person name="Birren B."/>
            <person name="Nusbaum C."/>
            <person name="Kahn D."/>
            <person name="Robinson-Rechavi M."/>
            <person name="Laudet V."/>
            <person name="Schachter V."/>
            <person name="Quetier F."/>
            <person name="Saurin W."/>
            <person name="Scarpelli C."/>
            <person name="Wincker P."/>
            <person name="Lander E.S."/>
            <person name="Weissenbach J."/>
            <person name="Roest Crollius H."/>
        </authorList>
    </citation>
    <scope>NUCLEOTIDE SEQUENCE [LARGE SCALE GENOMIC DNA]</scope>
</reference>
<feature type="domain" description="TNFR-Cys" evidence="10">
    <location>
        <begin position="117"/>
        <end position="158"/>
    </location>
</feature>
<evidence type="ECO:0000256" key="7">
    <source>
        <dbReference type="SAM" id="Phobius"/>
    </source>
</evidence>
<dbReference type="AlphaFoldDB" id="Q4SND9"/>
<reference evidence="11" key="2">
    <citation type="submission" date="2004-02" db="EMBL/GenBank/DDBJ databases">
        <authorList>
            <consortium name="Genoscope"/>
            <consortium name="Whitehead Institute Centre for Genome Research"/>
        </authorList>
    </citation>
    <scope>NUCLEOTIDE SEQUENCE</scope>
</reference>
<feature type="domain" description="Death" evidence="9">
    <location>
        <begin position="294"/>
        <end position="383"/>
    </location>
</feature>
<comment type="caution">
    <text evidence="6">Lacks conserved residue(s) required for the propagation of feature annotation.</text>
</comment>
<evidence type="ECO:0000313" key="11">
    <source>
        <dbReference type="EMBL" id="CAF97843.1"/>
    </source>
</evidence>
<evidence type="ECO:0000256" key="3">
    <source>
        <dbReference type="ARBA" id="ARBA00022737"/>
    </source>
</evidence>
<organism evidence="11">
    <name type="scientific">Tetraodon nigroviridis</name>
    <name type="common">Spotted green pufferfish</name>
    <name type="synonym">Chelonodon nigroviridis</name>
    <dbReference type="NCBI Taxonomy" id="99883"/>
    <lineage>
        <taxon>Eukaryota</taxon>
        <taxon>Metazoa</taxon>
        <taxon>Chordata</taxon>
        <taxon>Craniata</taxon>
        <taxon>Vertebrata</taxon>
        <taxon>Euteleostomi</taxon>
        <taxon>Actinopterygii</taxon>
        <taxon>Neopterygii</taxon>
        <taxon>Teleostei</taxon>
        <taxon>Neoteleostei</taxon>
        <taxon>Acanthomorphata</taxon>
        <taxon>Eupercaria</taxon>
        <taxon>Tetraodontiformes</taxon>
        <taxon>Tetradontoidea</taxon>
        <taxon>Tetraodontidae</taxon>
        <taxon>Tetraodon</taxon>
    </lineage>
</organism>
<keyword evidence="7" id="KW-0472">Membrane</keyword>
<feature type="disulfide bond" evidence="6">
    <location>
        <begin position="98"/>
        <end position="116"/>
    </location>
</feature>
<keyword evidence="7" id="KW-0812">Transmembrane</keyword>
<feature type="signal peptide" evidence="8">
    <location>
        <begin position="1"/>
        <end position="31"/>
    </location>
</feature>
<feature type="disulfide bond" evidence="6">
    <location>
        <begin position="137"/>
        <end position="150"/>
    </location>
</feature>
<feature type="chain" id="PRO_5004244164" evidence="8">
    <location>
        <begin position="32"/>
        <end position="386"/>
    </location>
</feature>
<evidence type="ECO:0000256" key="8">
    <source>
        <dbReference type="SAM" id="SignalP"/>
    </source>
</evidence>
<dbReference type="CDD" id="cd15834">
    <property type="entry name" value="TNFRSF1A_teleost"/>
    <property type="match status" value="1"/>
</dbReference>
<dbReference type="PROSITE" id="PS00652">
    <property type="entry name" value="TNFR_NGFR_1"/>
    <property type="match status" value="1"/>
</dbReference>
<evidence type="ECO:0000256" key="5">
    <source>
        <dbReference type="ARBA" id="ARBA00023180"/>
    </source>
</evidence>
<proteinExistence type="predicted"/>
<feature type="domain" description="TNFR-Cys" evidence="10">
    <location>
        <begin position="76"/>
        <end position="116"/>
    </location>
</feature>
<feature type="repeat" description="TNFR-Cys" evidence="6">
    <location>
        <begin position="38"/>
        <end position="74"/>
    </location>
</feature>
<gene>
    <name evidence="11" type="ORF">GSTENG00015334001</name>
</gene>
<dbReference type="GO" id="GO:0006915">
    <property type="term" value="P:apoptotic process"/>
    <property type="evidence" value="ECO:0007669"/>
    <property type="project" value="UniProtKB-KW"/>
</dbReference>
<dbReference type="PROSITE" id="PS50050">
    <property type="entry name" value="TNFR_NGFR_2"/>
    <property type="match status" value="3"/>
</dbReference>
<name>Q4SND9_TETNG</name>
<dbReference type="SUPFAM" id="SSF57586">
    <property type="entry name" value="TNF receptor-like"/>
    <property type="match status" value="3"/>
</dbReference>
<accession>Q4SND9</accession>
<dbReference type="GO" id="GO:0045087">
    <property type="term" value="P:innate immune response"/>
    <property type="evidence" value="ECO:0007669"/>
    <property type="project" value="InterPro"/>
</dbReference>
<evidence type="ECO:0000256" key="6">
    <source>
        <dbReference type="PROSITE-ProRule" id="PRU00206"/>
    </source>
</evidence>
<protein>
    <submittedName>
        <fullName evidence="11">(spotted green pufferfish) hypothetical protein</fullName>
    </submittedName>
</protein>
<feature type="transmembrane region" description="Helical" evidence="7">
    <location>
        <begin position="205"/>
        <end position="228"/>
    </location>
</feature>
<evidence type="ECO:0000259" key="10">
    <source>
        <dbReference type="PROSITE" id="PS50050"/>
    </source>
</evidence>
<dbReference type="GO" id="GO:0043235">
    <property type="term" value="C:receptor complex"/>
    <property type="evidence" value="ECO:0007669"/>
    <property type="project" value="TreeGrafter"/>
</dbReference>
<feature type="disulfide bond" evidence="6">
    <location>
        <begin position="95"/>
        <end position="108"/>
    </location>
</feature>
<feature type="disulfide bond" evidence="6">
    <location>
        <begin position="52"/>
        <end position="65"/>
    </location>
</feature>
<keyword evidence="1" id="KW-0053">Apoptosis</keyword>
<feature type="repeat" description="TNFR-Cys" evidence="6">
    <location>
        <begin position="76"/>
        <end position="116"/>
    </location>
</feature>
<evidence type="ECO:0000256" key="2">
    <source>
        <dbReference type="ARBA" id="ARBA00022729"/>
    </source>
</evidence>
<dbReference type="Gene3D" id="1.10.533.10">
    <property type="entry name" value="Death Domain, Fas"/>
    <property type="match status" value="1"/>
</dbReference>
<dbReference type="InterPro" id="IPR033994">
    <property type="entry name" value="TNFRSF1A_death"/>
</dbReference>
<evidence type="ECO:0000256" key="4">
    <source>
        <dbReference type="ARBA" id="ARBA00023157"/>
    </source>
</evidence>
<dbReference type="PROSITE" id="PS50017">
    <property type="entry name" value="DEATH_DOMAIN"/>
    <property type="match status" value="1"/>
</dbReference>
<feature type="disulfide bond" evidence="6">
    <location>
        <begin position="77"/>
        <end position="92"/>
    </location>
</feature>
<keyword evidence="5" id="KW-0325">Glycoprotein</keyword>
<keyword evidence="4 6" id="KW-1015">Disulfide bond</keyword>
<sequence>MERGAFTRRNQKPPLAPVLLLMCMLMPTSLSEPSQPQTCTDAEYRSENGICCNKCVPGYRLVQECTASGQRSTCMPCPSRQFQETINYSTTCRTCSICKKNDDVVLPCNKTKDTVCRCRDGFYKSVIDSTKYQCLRCKSCELNEEEIQKCTPEKNTVCACKQDYYRNNKKCEICTNCTDECESYCTARPLSTTGKKDGTQSTYNLVIGVAAAAVVLLLLVAFGTHVATKRCTKKKFQKPSPSAEAPPDPSEEILIPDEESSFDISVQVATISPVCEFGQLNKLPDCIPLEIKISDLIYSVLDLVPVSQVKQLVRSLGVRDTEIEQVELDNRSCREAHYQMLRAWAERGPRTDVLLHPPLLQHLLSELRKMHLEHAAEELETNYGFK</sequence>
<evidence type="ECO:0000256" key="1">
    <source>
        <dbReference type="ARBA" id="ARBA00022703"/>
    </source>
</evidence>
<dbReference type="KEGG" id="tng:GSTEN00015334G001"/>
<comment type="caution">
    <text evidence="11">The sequence shown here is derived from an EMBL/GenBank/DDBJ whole genome shotgun (WGS) entry which is preliminary data.</text>
</comment>
<dbReference type="SUPFAM" id="SSF47986">
    <property type="entry name" value="DEATH domain"/>
    <property type="match status" value="1"/>
</dbReference>
<dbReference type="PANTHER" id="PTHR46861:SF1">
    <property type="entry name" value="TUMOR NECROSIS FACTOR RECEPTOR SUPERFAMILY MEMBER 1A"/>
    <property type="match status" value="1"/>
</dbReference>
<dbReference type="InterPro" id="IPR052493">
    <property type="entry name" value="TNFRSF1A"/>
</dbReference>
<dbReference type="SMART" id="SM00005">
    <property type="entry name" value="DEATH"/>
    <property type="match status" value="1"/>
</dbReference>
<keyword evidence="3" id="KW-0677">Repeat</keyword>
<feature type="domain" description="TNFR-Cys" evidence="10">
    <location>
        <begin position="38"/>
        <end position="74"/>
    </location>
</feature>
<dbReference type="GO" id="GO:0045121">
    <property type="term" value="C:membrane raft"/>
    <property type="evidence" value="ECO:0007669"/>
    <property type="project" value="TreeGrafter"/>
</dbReference>
<dbReference type="InterPro" id="IPR033995">
    <property type="entry name" value="TNFRSF1A_N_teleost"/>
</dbReference>
<dbReference type="InterPro" id="IPR000488">
    <property type="entry name" value="Death_dom"/>
</dbReference>
<dbReference type="GO" id="GO:0005031">
    <property type="term" value="F:tumor necrosis factor receptor activity"/>
    <property type="evidence" value="ECO:0007669"/>
    <property type="project" value="TreeGrafter"/>
</dbReference>
<dbReference type="CDD" id="cd08313">
    <property type="entry name" value="Death_TNFR1"/>
    <property type="match status" value="1"/>
</dbReference>
<dbReference type="PANTHER" id="PTHR46861">
    <property type="entry name" value="TUMOR NECROSIS FACTOR RECEPTOR SUPERFAMILY MEMBER 1A"/>
    <property type="match status" value="1"/>
</dbReference>
<dbReference type="SMART" id="SM00208">
    <property type="entry name" value="TNFR"/>
    <property type="match status" value="3"/>
</dbReference>
<dbReference type="Gene3D" id="2.10.50.10">
    <property type="entry name" value="Tumor Necrosis Factor Receptor, subunit A, domain 2"/>
    <property type="match status" value="3"/>
</dbReference>
<dbReference type="EMBL" id="CAAE01014543">
    <property type="protein sequence ID" value="CAF97843.1"/>
    <property type="molecule type" value="Genomic_DNA"/>
</dbReference>
<keyword evidence="7" id="KW-1133">Transmembrane helix</keyword>
<dbReference type="GO" id="GO:0043120">
    <property type="term" value="F:tumor necrosis factor binding"/>
    <property type="evidence" value="ECO:0007669"/>
    <property type="project" value="TreeGrafter"/>
</dbReference>
<keyword evidence="2 8" id="KW-0732">Signal</keyword>
<dbReference type="Pfam" id="PF00020">
    <property type="entry name" value="TNFR_c6"/>
    <property type="match status" value="2"/>
</dbReference>
<feature type="disulfide bond" evidence="6">
    <location>
        <begin position="140"/>
        <end position="158"/>
    </location>
</feature>
<dbReference type="Pfam" id="PF00531">
    <property type="entry name" value="Death"/>
    <property type="match status" value="1"/>
</dbReference>